<dbReference type="Proteomes" id="UP001156694">
    <property type="component" value="Unassembled WGS sequence"/>
</dbReference>
<feature type="domain" description="RimM N-terminal" evidence="6">
    <location>
        <begin position="8"/>
        <end position="87"/>
    </location>
</feature>
<keyword evidence="3 5" id="KW-0698">rRNA processing</keyword>
<evidence type="ECO:0000259" key="7">
    <source>
        <dbReference type="Pfam" id="PF24986"/>
    </source>
</evidence>
<dbReference type="Gene3D" id="2.30.30.240">
    <property type="entry name" value="PRC-barrel domain"/>
    <property type="match status" value="1"/>
</dbReference>
<evidence type="ECO:0000256" key="2">
    <source>
        <dbReference type="ARBA" id="ARBA00022517"/>
    </source>
</evidence>
<keyword evidence="9" id="KW-1185">Reference proteome</keyword>
<evidence type="ECO:0000259" key="6">
    <source>
        <dbReference type="Pfam" id="PF01782"/>
    </source>
</evidence>
<dbReference type="InterPro" id="IPR056792">
    <property type="entry name" value="PRC_RimM"/>
</dbReference>
<proteinExistence type="inferred from homology"/>
<dbReference type="InterPro" id="IPR002676">
    <property type="entry name" value="RimM_N"/>
</dbReference>
<comment type="similarity">
    <text evidence="5">Belongs to the RimM family.</text>
</comment>
<organism evidence="8 9">
    <name type="scientific">Amylibacter marinus</name>
    <dbReference type="NCBI Taxonomy" id="1475483"/>
    <lineage>
        <taxon>Bacteria</taxon>
        <taxon>Pseudomonadati</taxon>
        <taxon>Pseudomonadota</taxon>
        <taxon>Alphaproteobacteria</taxon>
        <taxon>Rhodobacterales</taxon>
        <taxon>Paracoccaceae</taxon>
        <taxon>Amylibacter</taxon>
    </lineage>
</organism>
<dbReference type="RefSeq" id="WP_284378965.1">
    <property type="nucleotide sequence ID" value="NZ_BSNN01000006.1"/>
</dbReference>
<dbReference type="NCBIfam" id="TIGR02273">
    <property type="entry name" value="16S_RimM"/>
    <property type="match status" value="1"/>
</dbReference>
<keyword evidence="2 5" id="KW-0690">Ribosome biogenesis</keyword>
<keyword evidence="4 5" id="KW-0143">Chaperone</keyword>
<dbReference type="InterPro" id="IPR009000">
    <property type="entry name" value="Transl_B-barrel_sf"/>
</dbReference>
<evidence type="ECO:0000256" key="5">
    <source>
        <dbReference type="HAMAP-Rule" id="MF_00014"/>
    </source>
</evidence>
<feature type="domain" description="Ribosome maturation factor RimM PRC barrel" evidence="7">
    <location>
        <begin position="100"/>
        <end position="167"/>
    </location>
</feature>
<dbReference type="SUPFAM" id="SSF50447">
    <property type="entry name" value="Translation proteins"/>
    <property type="match status" value="1"/>
</dbReference>
<keyword evidence="1 5" id="KW-0963">Cytoplasm</keyword>
<dbReference type="InterPro" id="IPR036976">
    <property type="entry name" value="RimM_N_sf"/>
</dbReference>
<comment type="domain">
    <text evidence="5">The PRC barrel domain binds ribosomal protein uS19.</text>
</comment>
<comment type="subcellular location">
    <subcellularLocation>
        <location evidence="5">Cytoplasm</location>
    </subcellularLocation>
</comment>
<evidence type="ECO:0000256" key="4">
    <source>
        <dbReference type="ARBA" id="ARBA00023186"/>
    </source>
</evidence>
<comment type="subunit">
    <text evidence="5">Binds ribosomal protein uS19.</text>
</comment>
<reference evidence="9" key="1">
    <citation type="journal article" date="2019" name="Int. J. Syst. Evol. Microbiol.">
        <title>The Global Catalogue of Microorganisms (GCM) 10K type strain sequencing project: providing services to taxonomists for standard genome sequencing and annotation.</title>
        <authorList>
            <consortium name="The Broad Institute Genomics Platform"/>
            <consortium name="The Broad Institute Genome Sequencing Center for Infectious Disease"/>
            <person name="Wu L."/>
            <person name="Ma J."/>
        </authorList>
    </citation>
    <scope>NUCLEOTIDE SEQUENCE [LARGE SCALE GENOMIC DNA]</scope>
    <source>
        <strain evidence="9">NBRC 110140</strain>
    </source>
</reference>
<dbReference type="PANTHER" id="PTHR33692">
    <property type="entry name" value="RIBOSOME MATURATION FACTOR RIMM"/>
    <property type="match status" value="1"/>
</dbReference>
<dbReference type="InterPro" id="IPR011961">
    <property type="entry name" value="RimM"/>
</dbReference>
<dbReference type="Pfam" id="PF01782">
    <property type="entry name" value="RimM"/>
    <property type="match status" value="1"/>
</dbReference>
<evidence type="ECO:0000313" key="8">
    <source>
        <dbReference type="EMBL" id="GLQ35878.1"/>
    </source>
</evidence>
<comment type="function">
    <text evidence="5">An accessory protein needed during the final step in the assembly of 30S ribosomal subunit, possibly for assembly of the head region. Essential for efficient processing of 16S rRNA. May be needed both before and after RbfA during the maturation of 16S rRNA. It has affinity for free ribosomal 30S subunits but not for 70S ribosomes.</text>
</comment>
<evidence type="ECO:0000313" key="9">
    <source>
        <dbReference type="Proteomes" id="UP001156694"/>
    </source>
</evidence>
<dbReference type="SUPFAM" id="SSF50346">
    <property type="entry name" value="PRC-barrel domain"/>
    <property type="match status" value="1"/>
</dbReference>
<dbReference type="EMBL" id="BSNN01000006">
    <property type="protein sequence ID" value="GLQ35878.1"/>
    <property type="molecule type" value="Genomic_DNA"/>
</dbReference>
<dbReference type="Gene3D" id="2.40.30.60">
    <property type="entry name" value="RimM"/>
    <property type="match status" value="1"/>
</dbReference>
<comment type="caution">
    <text evidence="8">The sequence shown here is derived from an EMBL/GenBank/DDBJ whole genome shotgun (WGS) entry which is preliminary data.</text>
</comment>
<dbReference type="Pfam" id="PF24986">
    <property type="entry name" value="PRC_RimM"/>
    <property type="match status" value="1"/>
</dbReference>
<dbReference type="PANTHER" id="PTHR33692:SF1">
    <property type="entry name" value="RIBOSOME MATURATION FACTOR RIMM"/>
    <property type="match status" value="1"/>
</dbReference>
<name>A0ABQ5VXR7_9RHOB</name>
<sequence>MSNQDRICVGAIIGAFGIKGELRVKSFCADPAAIADYGPLSTEDGTQQFELKFIGPIKGGFAVRIEGIRYRDQAEDLKGISLFAPRDVLPSLPDDEFYHSDLIGLSVLDTGGVSLGHVLAVHDHGAGDFLEIQAKGQKNPVLIPFTKVAVPTVDLAAGKVIVDMPNEVSAQEPQATSYVDLD</sequence>
<gene>
    <name evidence="5 8" type="primary">rimM</name>
    <name evidence="8" type="ORF">GCM10007939_21620</name>
</gene>
<evidence type="ECO:0000256" key="1">
    <source>
        <dbReference type="ARBA" id="ARBA00022490"/>
    </source>
</evidence>
<dbReference type="HAMAP" id="MF_00014">
    <property type="entry name" value="Ribosome_mat_RimM"/>
    <property type="match status" value="1"/>
</dbReference>
<evidence type="ECO:0000256" key="3">
    <source>
        <dbReference type="ARBA" id="ARBA00022552"/>
    </source>
</evidence>
<protein>
    <recommendedName>
        <fullName evidence="5">Ribosome maturation factor RimM</fullName>
    </recommendedName>
</protein>
<dbReference type="InterPro" id="IPR011033">
    <property type="entry name" value="PRC_barrel-like_sf"/>
</dbReference>
<accession>A0ABQ5VXR7</accession>